<gene>
    <name evidence="11" type="ORF">SAMN05660742_101301</name>
</gene>
<dbReference type="NCBIfam" id="TIGR03160">
    <property type="entry name" value="cobT_DBIPRT"/>
    <property type="match status" value="1"/>
</dbReference>
<keyword evidence="6" id="KW-0169">Cobalamin biosynthesis</keyword>
<dbReference type="UniPathway" id="UPA00061">
    <property type="reaction ID" value="UER00516"/>
</dbReference>
<comment type="pathway">
    <text evidence="2">Nucleoside biosynthesis; alpha-ribazole biosynthesis; alpha-ribazole from 5,6-dimethylbenzimidazole: step 1/2.</text>
</comment>
<organism evidence="11 12">
    <name type="scientific">Propionispira arboris</name>
    <dbReference type="NCBI Taxonomy" id="84035"/>
    <lineage>
        <taxon>Bacteria</taxon>
        <taxon>Bacillati</taxon>
        <taxon>Bacillota</taxon>
        <taxon>Negativicutes</taxon>
        <taxon>Selenomonadales</taxon>
        <taxon>Selenomonadaceae</taxon>
        <taxon>Propionispira</taxon>
    </lineage>
</organism>
<reference evidence="11 12" key="1">
    <citation type="submission" date="2016-10" db="EMBL/GenBank/DDBJ databases">
        <authorList>
            <person name="de Groot N.N."/>
        </authorList>
    </citation>
    <scope>NUCLEOTIDE SEQUENCE [LARGE SCALE GENOMIC DNA]</scope>
    <source>
        <strain evidence="11 12">DSM 2179</strain>
    </source>
</reference>
<evidence type="ECO:0000256" key="6">
    <source>
        <dbReference type="ARBA" id="ARBA00022573"/>
    </source>
</evidence>
<dbReference type="InterPro" id="IPR023195">
    <property type="entry name" value="Nict_dMeBzImd_PRibTrfase_N"/>
</dbReference>
<keyword evidence="12" id="KW-1185">Reference proteome</keyword>
<comment type="similarity">
    <text evidence="3">Belongs to the CobT family.</text>
</comment>
<dbReference type="InterPro" id="IPR036087">
    <property type="entry name" value="Nict_dMeBzImd_PRibTrfase_sf"/>
</dbReference>
<comment type="catalytic activity">
    <reaction evidence="9">
        <text>5,6-dimethylbenzimidazole + nicotinate beta-D-ribonucleotide = alpha-ribazole 5'-phosphate + nicotinate + H(+)</text>
        <dbReference type="Rhea" id="RHEA:11196"/>
        <dbReference type="ChEBI" id="CHEBI:15378"/>
        <dbReference type="ChEBI" id="CHEBI:15890"/>
        <dbReference type="ChEBI" id="CHEBI:32544"/>
        <dbReference type="ChEBI" id="CHEBI:57502"/>
        <dbReference type="ChEBI" id="CHEBI:57918"/>
        <dbReference type="EC" id="2.4.2.21"/>
    </reaction>
</comment>
<dbReference type="InterPro" id="IPR003200">
    <property type="entry name" value="Nict_dMeBzImd_PRibTrfase"/>
</dbReference>
<sequence length="654" mass="70130">MNLLTQTIKNIKPLDKKAIHDVQKKLSDTMTNVEGLGYLKSILLNYAGISGEKIPSEPKKCTIISCADHGVAEMKVSAYPPETTVHMTKNYLISKGAVANALANFSKSHMVVVDMGIAAPMGKIPGLLDRKIALGTKNCAKGAAMSRLEALQSLHTGIELVQKYTAQGYHCFLPGEMGIANTTSSAAIVACLCDLSPEEATGRGTNISDERLKVKIDVVRQTLAVNQPNPADGIDVLMKLGGFELGCIAGIILGAAANRAFVVLDGFNTGAAALIAATLCPTVKEYLMGSHLAAEPAHQAILEKLNLQPYMDMHFRLGEATGSSIIVNLLDGMLLAYTALTKDHIPDLFCCQSEKAMLPLTTQELQEYNDTIRPLHLSSMEKCQLRIDNLCKPIYSLGRLEEIAVKIAGITASAKPNILQKRILCFGSKANMSSTQQKLTAAFAQHANAKVTLIELPKPSQDLLTAIKGGMLLAEKEIRQGTQIIGIATTENQRHDICGTKVKQALQKLLTTNYIELTIFKDRLLKPHTPASETPAANDIELAYMIGLILGAAHGGALIVLDNFISEIAAKIAIDLAPNVKDYILRTETPPVSALDWDIPSYLNLNMTTGGGCIAALGMKLVDASLHMLNDMKTFTEASVAVANDGPGAGRQKI</sequence>
<dbReference type="InterPro" id="IPR017846">
    <property type="entry name" value="Nict_dMeBzImd_PRibTrfase_bact"/>
</dbReference>
<dbReference type="Gene3D" id="1.10.1610.10">
    <property type="match status" value="2"/>
</dbReference>
<dbReference type="EC" id="2.4.2.21" evidence="4 10"/>
<name>A0A1H6U6P4_9FIRM</name>
<dbReference type="Gene3D" id="3.40.50.10210">
    <property type="match status" value="2"/>
</dbReference>
<dbReference type="EMBL" id="FNZK01000001">
    <property type="protein sequence ID" value="SEI87186.1"/>
    <property type="molecule type" value="Genomic_DNA"/>
</dbReference>
<dbReference type="RefSeq" id="WP_091828552.1">
    <property type="nucleotide sequence ID" value="NZ_FNZK01000001.1"/>
</dbReference>
<evidence type="ECO:0000256" key="10">
    <source>
        <dbReference type="NCBIfam" id="TIGR03160"/>
    </source>
</evidence>
<evidence type="ECO:0000256" key="8">
    <source>
        <dbReference type="ARBA" id="ARBA00022679"/>
    </source>
</evidence>
<evidence type="ECO:0000313" key="12">
    <source>
        <dbReference type="Proteomes" id="UP000199662"/>
    </source>
</evidence>
<protein>
    <recommendedName>
        <fullName evidence="5 10">Nicotinate-nucleotide--dimethylbenzimidazole phosphoribosyltransferase</fullName>
        <ecNumber evidence="4 10">2.4.2.21</ecNumber>
    </recommendedName>
</protein>
<evidence type="ECO:0000256" key="9">
    <source>
        <dbReference type="ARBA" id="ARBA00047340"/>
    </source>
</evidence>
<dbReference type="CDD" id="cd02439">
    <property type="entry name" value="DMB-PRT_CobT"/>
    <property type="match status" value="1"/>
</dbReference>
<evidence type="ECO:0000256" key="3">
    <source>
        <dbReference type="ARBA" id="ARBA00007110"/>
    </source>
</evidence>
<evidence type="ECO:0000256" key="4">
    <source>
        <dbReference type="ARBA" id="ARBA00011991"/>
    </source>
</evidence>
<evidence type="ECO:0000256" key="5">
    <source>
        <dbReference type="ARBA" id="ARBA00015486"/>
    </source>
</evidence>
<dbReference type="GO" id="GO:0009236">
    <property type="term" value="P:cobalamin biosynthetic process"/>
    <property type="evidence" value="ECO:0007669"/>
    <property type="project" value="UniProtKB-UniRule"/>
</dbReference>
<dbReference type="AlphaFoldDB" id="A0A1H6U6P4"/>
<dbReference type="Pfam" id="PF02277">
    <property type="entry name" value="DBI_PRT"/>
    <property type="match status" value="3"/>
</dbReference>
<evidence type="ECO:0000256" key="7">
    <source>
        <dbReference type="ARBA" id="ARBA00022676"/>
    </source>
</evidence>
<dbReference type="FunFam" id="3.40.50.10210:FF:000001">
    <property type="entry name" value="Nicotinate-nucleotide--dimethylbenzimidazole phosphoribosyltransferase"/>
    <property type="match status" value="1"/>
</dbReference>
<dbReference type="Proteomes" id="UP000199662">
    <property type="component" value="Unassembled WGS sequence"/>
</dbReference>
<dbReference type="STRING" id="84035.SAMN05660742_101301"/>
<accession>A0A1H6U6P4</accession>
<keyword evidence="8 11" id="KW-0808">Transferase</keyword>
<keyword evidence="7 11" id="KW-0328">Glycosyltransferase</keyword>
<dbReference type="NCBIfam" id="NF000996">
    <property type="entry name" value="PRK00105.1"/>
    <property type="match status" value="1"/>
</dbReference>
<dbReference type="PANTHER" id="PTHR43463:SF1">
    <property type="entry name" value="NICOTINATE-NUCLEOTIDE--DIMETHYLBENZIMIDAZOLE PHOSPHORIBOSYLTRANSFERASE"/>
    <property type="match status" value="1"/>
</dbReference>
<comment type="function">
    <text evidence="1">Catalyzes the synthesis of alpha-ribazole-5'-phosphate from nicotinate mononucleotide (NAMN) and 5,6-dimethylbenzimidazole (DMB).</text>
</comment>
<dbReference type="SUPFAM" id="SSF52733">
    <property type="entry name" value="Nicotinate mononucleotide:5,6-dimethylbenzimidazole phosphoribosyltransferase (CobT)"/>
    <property type="match status" value="2"/>
</dbReference>
<dbReference type="GO" id="GO:0008939">
    <property type="term" value="F:nicotinate-nucleotide-dimethylbenzimidazole phosphoribosyltransferase activity"/>
    <property type="evidence" value="ECO:0007669"/>
    <property type="project" value="UniProtKB-UniRule"/>
</dbReference>
<dbReference type="PANTHER" id="PTHR43463">
    <property type="entry name" value="NICOTINATE-NUCLEOTIDE--DIMETHYLBENZIMIDAZOLE PHOSPHORIBOSYLTRANSFERASE"/>
    <property type="match status" value="1"/>
</dbReference>
<proteinExistence type="inferred from homology"/>
<evidence type="ECO:0000313" key="11">
    <source>
        <dbReference type="EMBL" id="SEI87186.1"/>
    </source>
</evidence>
<evidence type="ECO:0000256" key="2">
    <source>
        <dbReference type="ARBA" id="ARBA00005049"/>
    </source>
</evidence>
<evidence type="ECO:0000256" key="1">
    <source>
        <dbReference type="ARBA" id="ARBA00002197"/>
    </source>
</evidence>